<evidence type="ECO:0000313" key="9">
    <source>
        <dbReference type="EMBL" id="QPC44914.1"/>
    </source>
</evidence>
<evidence type="ECO:0000259" key="8">
    <source>
        <dbReference type="Pfam" id="PF01292"/>
    </source>
</evidence>
<reference evidence="9 10" key="1">
    <citation type="submission" date="2020-06" db="EMBL/GenBank/DDBJ databases">
        <title>Genome sequence of 2 isolates from Red Sea Mangroves.</title>
        <authorList>
            <person name="Sefrji F."/>
            <person name="Michoud G."/>
            <person name="Merlino G."/>
            <person name="Daffonchio D."/>
        </authorList>
    </citation>
    <scope>NUCLEOTIDE SEQUENCE [LARGE SCALE GENOMIC DNA]</scope>
    <source>
        <strain evidence="9 10">R1DC25</strain>
    </source>
</reference>
<dbReference type="GO" id="GO:0020037">
    <property type="term" value="F:heme binding"/>
    <property type="evidence" value="ECO:0007669"/>
    <property type="project" value="TreeGrafter"/>
</dbReference>
<evidence type="ECO:0000256" key="4">
    <source>
        <dbReference type="ARBA" id="ARBA00022989"/>
    </source>
</evidence>
<evidence type="ECO:0000256" key="6">
    <source>
        <dbReference type="SAM" id="MobiDB-lite"/>
    </source>
</evidence>
<feature type="domain" description="Cytochrome b561 bacterial/Ni-hydrogenase" evidence="8">
    <location>
        <begin position="15"/>
        <end position="221"/>
    </location>
</feature>
<evidence type="ECO:0000256" key="1">
    <source>
        <dbReference type="ARBA" id="ARBA00004651"/>
    </source>
</evidence>
<gene>
    <name evidence="9" type="ORF">HW532_20775</name>
</gene>
<feature type="compositionally biased region" description="Basic and acidic residues" evidence="6">
    <location>
        <begin position="166"/>
        <end position="178"/>
    </location>
</feature>
<dbReference type="SUPFAM" id="SSF81342">
    <property type="entry name" value="Transmembrane di-heme cytochromes"/>
    <property type="match status" value="1"/>
</dbReference>
<dbReference type="Proteomes" id="UP000593594">
    <property type="component" value="Chromosome"/>
</dbReference>
<keyword evidence="4 7" id="KW-1133">Transmembrane helix</keyword>
<feature type="transmembrane region" description="Helical" evidence="7">
    <location>
        <begin position="77"/>
        <end position="94"/>
    </location>
</feature>
<feature type="transmembrane region" description="Helical" evidence="7">
    <location>
        <begin position="187"/>
        <end position="209"/>
    </location>
</feature>
<keyword evidence="10" id="KW-1185">Reference proteome</keyword>
<dbReference type="InterPro" id="IPR011577">
    <property type="entry name" value="Cyt_b561_bac/Ni-Hgenase"/>
</dbReference>
<dbReference type="InterPro" id="IPR051542">
    <property type="entry name" value="Hydrogenase_cytochrome"/>
</dbReference>
<dbReference type="GO" id="GO:0022904">
    <property type="term" value="P:respiratory electron transport chain"/>
    <property type="evidence" value="ECO:0007669"/>
    <property type="project" value="InterPro"/>
</dbReference>
<dbReference type="GO" id="GO:0009055">
    <property type="term" value="F:electron transfer activity"/>
    <property type="evidence" value="ECO:0007669"/>
    <property type="project" value="InterPro"/>
</dbReference>
<feature type="transmembrane region" description="Helical" evidence="7">
    <location>
        <begin position="20"/>
        <end position="37"/>
    </location>
</feature>
<feature type="transmembrane region" description="Helical" evidence="7">
    <location>
        <begin position="106"/>
        <end position="123"/>
    </location>
</feature>
<keyword evidence="5 7" id="KW-0472">Membrane</keyword>
<evidence type="ECO:0000256" key="7">
    <source>
        <dbReference type="SAM" id="Phobius"/>
    </source>
</evidence>
<evidence type="ECO:0000313" key="10">
    <source>
        <dbReference type="Proteomes" id="UP000593594"/>
    </source>
</evidence>
<evidence type="ECO:0000256" key="5">
    <source>
        <dbReference type="ARBA" id="ARBA00023136"/>
    </source>
</evidence>
<evidence type="ECO:0000256" key="3">
    <source>
        <dbReference type="ARBA" id="ARBA00022692"/>
    </source>
</evidence>
<dbReference type="EMBL" id="CP058214">
    <property type="protein sequence ID" value="QPC44914.1"/>
    <property type="molecule type" value="Genomic_DNA"/>
</dbReference>
<dbReference type="PANTHER" id="PTHR30485:SF2">
    <property type="entry name" value="BLL0597 PROTEIN"/>
    <property type="match status" value="1"/>
</dbReference>
<evidence type="ECO:0000256" key="2">
    <source>
        <dbReference type="ARBA" id="ARBA00022475"/>
    </source>
</evidence>
<keyword evidence="2" id="KW-1003">Cell membrane</keyword>
<feature type="transmembrane region" description="Helical" evidence="7">
    <location>
        <begin position="44"/>
        <end position="65"/>
    </location>
</feature>
<name>A0A7S8C7Z4_9HYPH</name>
<dbReference type="GO" id="GO:0005886">
    <property type="term" value="C:plasma membrane"/>
    <property type="evidence" value="ECO:0007669"/>
    <property type="project" value="UniProtKB-SubCell"/>
</dbReference>
<proteinExistence type="predicted"/>
<accession>A0A7S8C7Z4</accession>
<dbReference type="PANTHER" id="PTHR30485">
    <property type="entry name" value="NI/FE-HYDROGENASE 1 B-TYPE CYTOCHROME SUBUNIT"/>
    <property type="match status" value="1"/>
</dbReference>
<sequence>MKGFEMSNDPKAIAVWDPLVRVFHWTVAIAFFVAYFTEGDPLIVHVWAGYTIGTLVVLRVIWGFVGPKHARFSDFVFAPWTVWSYFVSLVTFRAKRYVGHSPAGGAMVVVLLAGLAATVWAGLETLAAEENAGPLAELSLVSSASADPAPASQFRVASEESLSGESGEREEGDREGEESAWKEIHEVLANLMLFLVIAHLAGVALASVVHRENLPRAMVTGRKRT</sequence>
<comment type="subcellular location">
    <subcellularLocation>
        <location evidence="1">Cell membrane</location>
        <topology evidence="1">Multi-pass membrane protein</topology>
    </subcellularLocation>
</comment>
<organism evidence="9 10">
    <name type="scientific">Kaustia mangrovi</name>
    <dbReference type="NCBI Taxonomy" id="2593653"/>
    <lineage>
        <taxon>Bacteria</taxon>
        <taxon>Pseudomonadati</taxon>
        <taxon>Pseudomonadota</taxon>
        <taxon>Alphaproteobacteria</taxon>
        <taxon>Hyphomicrobiales</taxon>
        <taxon>Parvibaculaceae</taxon>
        <taxon>Kaustia</taxon>
    </lineage>
</organism>
<dbReference type="AlphaFoldDB" id="A0A7S8C7Z4"/>
<keyword evidence="3 7" id="KW-0812">Transmembrane</keyword>
<dbReference type="KEGG" id="kmn:HW532_20775"/>
<dbReference type="Gene3D" id="1.20.950.20">
    <property type="entry name" value="Transmembrane di-heme cytochromes, Chain C"/>
    <property type="match status" value="1"/>
</dbReference>
<protein>
    <submittedName>
        <fullName evidence="9">Cytochrome b/b6 domain-containing protein</fullName>
    </submittedName>
</protein>
<feature type="region of interest" description="Disordered" evidence="6">
    <location>
        <begin position="157"/>
        <end position="178"/>
    </location>
</feature>
<dbReference type="Pfam" id="PF01292">
    <property type="entry name" value="Ni_hydr_CYTB"/>
    <property type="match status" value="1"/>
</dbReference>
<dbReference type="InterPro" id="IPR016174">
    <property type="entry name" value="Di-haem_cyt_TM"/>
</dbReference>